<dbReference type="AlphaFoldDB" id="A0A8H4WW51"/>
<dbReference type="Pfam" id="PF13476">
    <property type="entry name" value="AAA_23"/>
    <property type="match status" value="1"/>
</dbReference>
<evidence type="ECO:0000313" key="5">
    <source>
        <dbReference type="Proteomes" id="UP000604273"/>
    </source>
</evidence>
<organism evidence="4 5">
    <name type="scientific">Fusarium gaditjirri</name>
    <dbReference type="NCBI Taxonomy" id="282569"/>
    <lineage>
        <taxon>Eukaryota</taxon>
        <taxon>Fungi</taxon>
        <taxon>Dikarya</taxon>
        <taxon>Ascomycota</taxon>
        <taxon>Pezizomycotina</taxon>
        <taxon>Sordariomycetes</taxon>
        <taxon>Hypocreomycetidae</taxon>
        <taxon>Hypocreales</taxon>
        <taxon>Nectriaceae</taxon>
        <taxon>Fusarium</taxon>
        <taxon>Fusarium nisikadoi species complex</taxon>
    </lineage>
</organism>
<dbReference type="SUPFAM" id="SSF52540">
    <property type="entry name" value="P-loop containing nucleoside triphosphate hydrolases"/>
    <property type="match status" value="1"/>
</dbReference>
<dbReference type="EMBL" id="JABFAI010000153">
    <property type="protein sequence ID" value="KAF4952562.1"/>
    <property type="molecule type" value="Genomic_DNA"/>
</dbReference>
<dbReference type="InterPro" id="IPR038729">
    <property type="entry name" value="Rad50/SbcC_AAA"/>
</dbReference>
<protein>
    <recommendedName>
        <fullName evidence="6">Rad50/SbcC-type AAA domain-containing protein</fullName>
    </recommendedName>
</protein>
<dbReference type="PANTHER" id="PTHR32114:SF2">
    <property type="entry name" value="ABC TRANSPORTER ABCH.3"/>
    <property type="match status" value="1"/>
</dbReference>
<evidence type="ECO:0000259" key="3">
    <source>
        <dbReference type="Pfam" id="PF13476"/>
    </source>
</evidence>
<feature type="coiled-coil region" evidence="1">
    <location>
        <begin position="842"/>
        <end position="904"/>
    </location>
</feature>
<dbReference type="Proteomes" id="UP000604273">
    <property type="component" value="Unassembled WGS sequence"/>
</dbReference>
<proteinExistence type="predicted"/>
<evidence type="ECO:0000313" key="4">
    <source>
        <dbReference type="EMBL" id="KAF4952562.1"/>
    </source>
</evidence>
<dbReference type="InterPro" id="IPR004843">
    <property type="entry name" value="Calcineurin-like_PHP"/>
</dbReference>
<evidence type="ECO:0000259" key="2">
    <source>
        <dbReference type="Pfam" id="PF00149"/>
    </source>
</evidence>
<comment type="caution">
    <text evidence="4">The sequence shown here is derived from an EMBL/GenBank/DDBJ whole genome shotgun (WGS) entry which is preliminary data.</text>
</comment>
<keyword evidence="5" id="KW-1185">Reference proteome</keyword>
<dbReference type="GO" id="GO:0003677">
    <property type="term" value="F:DNA binding"/>
    <property type="evidence" value="ECO:0007669"/>
    <property type="project" value="UniProtKB-ARBA"/>
</dbReference>
<keyword evidence="1" id="KW-0175">Coiled coil</keyword>
<evidence type="ECO:0000256" key="1">
    <source>
        <dbReference type="SAM" id="Coils"/>
    </source>
</evidence>
<evidence type="ECO:0008006" key="6">
    <source>
        <dbReference type="Google" id="ProtNLM"/>
    </source>
</evidence>
<accession>A0A8H4WW51</accession>
<sequence>MRGLSSAAIKWLLLSDLHFKHRGLDRIQQTAQWIVEQAERNQVKRVVICGGLLTSRTMQPTHVLSACYRFISLLSDVVPRVHIVLGNHDLAYHRDYQTTALNALNIKRLAPFVSVHSAVAHLEWDGRSVSLLPFREEQNELIEAVAALSPQEASKTVAFAHLAINKAITQRYVVDSGANSIRQTSAITYRGLTGPDSFASLARTFTGHFHSPQTITQTQSGNKEGDLKGSITYLGSPLQLDWADLHDDKRGVVLLCPETLEHELLTNPYAIGFTTADLQQVLDDQVSQNAVTDKHVMLTGDLTLQKYVAARDKLLRLGARSIRDWTPMKLSLRASRSSSVVLGTPVPVSDVAAQPLEEIKTDLSGSGATSEPQVENLDLSKEAREYIESLKLEKSLVVRKEELLRVGQRIILISRSIADQDEETKLNYKDFLDESPQAVGMETTTTVVTPSTHVFVAHPCRLTITNFLGVRRTISIDFQQNSRRALMLLVGNNGSGKSTIVEAIVWCQFGQCLRTGLLANEVVNDDVGKNCSVTLEFTNGYSITRYRKHRIHKNRITVSLHGNPQPQLETQTALDELLGIDYKTYARTVVLSHESSSKFLNSAPTERHDLIQASLGLSVLNQCRQISKSLIKDIDASMSRVDAELKALTRTVGHDEERLRDLHKKQKRLGSEAAQALESLNTALRDRKCNKVQPLQPDTGFQYNTRMLQTKISGEEDNLLRLRTSYSQIWEQYHVDRQTRLDQPQHQLAQRLEAVASARPKGLQKLFIGINILSLKFQCAATRALQRIFGSYEAAFWEKSCTPLKNQENVVYALRQDIEKSLSKLEVLRAQEAVVSKYTEVTDKQRERHMRAERTCETLQQKVTIKEHEAATYKQLAEAEQLSLVAMRSELDTLSSKLEELASDRELFNFWVSALAKRTRTASSSSTSPKTKTTTNFQEYVVANSLSELNNLMIEALTVLYDDTRHANMAKGMLRSLFDSDSESMSLGSVIDSTLAVDSSIAYSKRSSGERKRVDLALFFALLQLARARSAHHAQYVLIDEAFDNLDQAGQAAVVRWCGVMSQSVAGWIIVITHSQFLIEQNLGDETSKVSLVRARMGEEGTELFIDGKKIEVTENP</sequence>
<feature type="domain" description="Calcineurin-like phosphoesterase" evidence="2">
    <location>
        <begin position="12"/>
        <end position="110"/>
    </location>
</feature>
<dbReference type="GO" id="GO:0006302">
    <property type="term" value="P:double-strand break repair"/>
    <property type="evidence" value="ECO:0007669"/>
    <property type="project" value="InterPro"/>
</dbReference>
<dbReference type="InterPro" id="IPR027417">
    <property type="entry name" value="P-loop_NTPase"/>
</dbReference>
<dbReference type="PANTHER" id="PTHR32114">
    <property type="entry name" value="ABC TRANSPORTER ABCH.3"/>
    <property type="match status" value="1"/>
</dbReference>
<dbReference type="GO" id="GO:0016887">
    <property type="term" value="F:ATP hydrolysis activity"/>
    <property type="evidence" value="ECO:0007669"/>
    <property type="project" value="InterPro"/>
</dbReference>
<feature type="domain" description="Rad50/SbcC-type AAA" evidence="3">
    <location>
        <begin position="461"/>
        <end position="667"/>
    </location>
</feature>
<reference evidence="4" key="2">
    <citation type="submission" date="2020-05" db="EMBL/GenBank/DDBJ databases">
        <authorList>
            <person name="Kim H.-S."/>
            <person name="Proctor R.H."/>
            <person name="Brown D.W."/>
        </authorList>
    </citation>
    <scope>NUCLEOTIDE SEQUENCE</scope>
    <source>
        <strain evidence="4">NRRL 45417</strain>
    </source>
</reference>
<dbReference type="Gene3D" id="3.40.50.300">
    <property type="entry name" value="P-loop containing nucleotide triphosphate hydrolases"/>
    <property type="match status" value="2"/>
</dbReference>
<dbReference type="InterPro" id="IPR029052">
    <property type="entry name" value="Metallo-depent_PP-like"/>
</dbReference>
<dbReference type="Pfam" id="PF00149">
    <property type="entry name" value="Metallophos"/>
    <property type="match status" value="1"/>
</dbReference>
<gene>
    <name evidence="4" type="ORF">FGADI_6633</name>
</gene>
<dbReference type="OrthoDB" id="18797at2759"/>
<dbReference type="SUPFAM" id="SSF56300">
    <property type="entry name" value="Metallo-dependent phosphatases"/>
    <property type="match status" value="1"/>
</dbReference>
<dbReference type="Gene3D" id="3.60.21.10">
    <property type="match status" value="1"/>
</dbReference>
<reference evidence="4" key="1">
    <citation type="journal article" date="2020" name="BMC Genomics">
        <title>Correction to: Identification and distribution of gene clusters required for synthesis of sphingolipid metabolism inhibitors in diverse species of the filamentous fungus Fusarium.</title>
        <authorList>
            <person name="Kim H.S."/>
            <person name="Lohmar J.M."/>
            <person name="Busman M."/>
            <person name="Brown D.W."/>
            <person name="Naumann T.A."/>
            <person name="Divon H.H."/>
            <person name="Lysoe E."/>
            <person name="Uhlig S."/>
            <person name="Proctor R.H."/>
        </authorList>
    </citation>
    <scope>NUCLEOTIDE SEQUENCE</scope>
    <source>
        <strain evidence="4">NRRL 45417</strain>
    </source>
</reference>
<name>A0A8H4WW51_9HYPO</name>